<dbReference type="Proteomes" id="UP000828048">
    <property type="component" value="Chromosome 5"/>
</dbReference>
<reference evidence="1 2" key="1">
    <citation type="journal article" date="2021" name="Hortic Res">
        <title>High-quality reference genome and annotation aids understanding of berry development for evergreen blueberry (Vaccinium darrowii).</title>
        <authorList>
            <person name="Yu J."/>
            <person name="Hulse-Kemp A.M."/>
            <person name="Babiker E."/>
            <person name="Staton M."/>
        </authorList>
    </citation>
    <scope>NUCLEOTIDE SEQUENCE [LARGE SCALE GENOMIC DNA]</scope>
    <source>
        <strain evidence="2">cv. NJ 8807/NJ 8810</strain>
        <tissue evidence="1">Young leaf</tissue>
    </source>
</reference>
<organism evidence="1 2">
    <name type="scientific">Vaccinium darrowii</name>
    <dbReference type="NCBI Taxonomy" id="229202"/>
    <lineage>
        <taxon>Eukaryota</taxon>
        <taxon>Viridiplantae</taxon>
        <taxon>Streptophyta</taxon>
        <taxon>Embryophyta</taxon>
        <taxon>Tracheophyta</taxon>
        <taxon>Spermatophyta</taxon>
        <taxon>Magnoliopsida</taxon>
        <taxon>eudicotyledons</taxon>
        <taxon>Gunneridae</taxon>
        <taxon>Pentapetalae</taxon>
        <taxon>asterids</taxon>
        <taxon>Ericales</taxon>
        <taxon>Ericaceae</taxon>
        <taxon>Vaccinioideae</taxon>
        <taxon>Vaccinieae</taxon>
        <taxon>Vaccinium</taxon>
    </lineage>
</organism>
<protein>
    <submittedName>
        <fullName evidence="1">Uncharacterized protein</fullName>
    </submittedName>
</protein>
<sequence>MDYDYTVTAKDGSSSNDQGGQKFVFARVRELGEDGRTMNQYSRSFSYLTPEEVEETLLQVFRPVSLPEGIEDDIIRQAVNLVHSMENDTETKTIEVLLTLRPEAREDSDSDSDSDSDEEDQTELLLDEEEVKPTQDSEDSDSDSDSDSDEEEIELLPDEEVQPTPTTAEAIDALERLTLEAAETCAMCGVTLQVGDSGTRLPCFHTYHEGCIVPWMQMKNNCPQCHPELPTY</sequence>
<keyword evidence="2" id="KW-1185">Reference proteome</keyword>
<gene>
    <name evidence="1" type="ORF">Vadar_000173</name>
</gene>
<accession>A0ACB7XWC9</accession>
<evidence type="ECO:0000313" key="2">
    <source>
        <dbReference type="Proteomes" id="UP000828048"/>
    </source>
</evidence>
<proteinExistence type="predicted"/>
<name>A0ACB7XWC9_9ERIC</name>
<evidence type="ECO:0000313" key="1">
    <source>
        <dbReference type="EMBL" id="KAH7845268.1"/>
    </source>
</evidence>
<comment type="caution">
    <text evidence="1">The sequence shown here is derived from an EMBL/GenBank/DDBJ whole genome shotgun (WGS) entry which is preliminary data.</text>
</comment>
<dbReference type="EMBL" id="CM037155">
    <property type="protein sequence ID" value="KAH7845268.1"/>
    <property type="molecule type" value="Genomic_DNA"/>
</dbReference>